<keyword evidence="4 6" id="KW-1015">Disulfide bond</keyword>
<dbReference type="AlphaFoldDB" id="A0A8S3ZNE8"/>
<protein>
    <recommendedName>
        <fullName evidence="8">EGF-like domain-containing protein</fullName>
    </recommendedName>
</protein>
<dbReference type="InterPro" id="IPR049883">
    <property type="entry name" value="NOTCH1_EGF-like"/>
</dbReference>
<dbReference type="SMART" id="SM00181">
    <property type="entry name" value="EGF"/>
    <property type="match status" value="1"/>
</dbReference>
<keyword evidence="7" id="KW-1133">Transmembrane helix</keyword>
<keyword evidence="2" id="KW-0732">Signal</keyword>
<proteinExistence type="predicted"/>
<accession>A0A8S3ZNE8</accession>
<dbReference type="SMART" id="SM00179">
    <property type="entry name" value="EGF_CA"/>
    <property type="match status" value="2"/>
</dbReference>
<dbReference type="GO" id="GO:0005112">
    <property type="term" value="F:Notch binding"/>
    <property type="evidence" value="ECO:0007669"/>
    <property type="project" value="TreeGrafter"/>
</dbReference>
<feature type="non-terminal residue" evidence="9">
    <location>
        <position position="1"/>
    </location>
</feature>
<dbReference type="Pfam" id="PF00008">
    <property type="entry name" value="EGF"/>
    <property type="match status" value="1"/>
</dbReference>
<feature type="transmembrane region" description="Helical" evidence="7">
    <location>
        <begin position="18"/>
        <end position="36"/>
    </location>
</feature>
<dbReference type="GO" id="GO:0007219">
    <property type="term" value="P:Notch signaling pathway"/>
    <property type="evidence" value="ECO:0007669"/>
    <property type="project" value="TreeGrafter"/>
</dbReference>
<dbReference type="CDD" id="cd00054">
    <property type="entry name" value="EGF_CA"/>
    <property type="match status" value="2"/>
</dbReference>
<keyword evidence="3" id="KW-0677">Repeat</keyword>
<evidence type="ECO:0000256" key="3">
    <source>
        <dbReference type="ARBA" id="ARBA00022737"/>
    </source>
</evidence>
<comment type="caution">
    <text evidence="6">Lacks conserved residue(s) required for the propagation of feature annotation.</text>
</comment>
<keyword evidence="7" id="KW-0812">Transmembrane</keyword>
<dbReference type="InterPro" id="IPR000742">
    <property type="entry name" value="EGF"/>
</dbReference>
<dbReference type="InterPro" id="IPR000152">
    <property type="entry name" value="EGF-type_Asp/Asn_hydroxyl_site"/>
</dbReference>
<sequence>MNSAPTRASVYLKHEKHTATMIVLSLVCLYPVLQLMHMPDLWGTHGILNMGLLITIFILHALLPKAYLSIKDECQSSPCRNGASCQDIFDGYRCQCPPSYTGLSCSQDVDECSQTPGLCQHGSTCVNTDGGFICSC</sequence>
<evidence type="ECO:0000259" key="8">
    <source>
        <dbReference type="PROSITE" id="PS50026"/>
    </source>
</evidence>
<dbReference type="Gene3D" id="2.10.25.10">
    <property type="entry name" value="Laminin"/>
    <property type="match status" value="2"/>
</dbReference>
<dbReference type="PROSITE" id="PS00022">
    <property type="entry name" value="EGF_1"/>
    <property type="match status" value="1"/>
</dbReference>
<dbReference type="OrthoDB" id="430340at2759"/>
<dbReference type="Pfam" id="PF07645">
    <property type="entry name" value="EGF_CA"/>
    <property type="match status" value="1"/>
</dbReference>
<dbReference type="GO" id="GO:0005509">
    <property type="term" value="F:calcium ion binding"/>
    <property type="evidence" value="ECO:0007669"/>
    <property type="project" value="InterPro"/>
</dbReference>
<keyword evidence="5" id="KW-0325">Glycoprotein</keyword>
<comment type="caution">
    <text evidence="9">The sequence shown here is derived from an EMBL/GenBank/DDBJ whole genome shotgun (WGS) entry which is preliminary data.</text>
</comment>
<feature type="domain" description="EGF-like" evidence="8">
    <location>
        <begin position="108"/>
        <end position="136"/>
    </location>
</feature>
<dbReference type="PANTHER" id="PTHR12916">
    <property type="entry name" value="CYTOCHROME C OXIDASE POLYPEPTIDE VIC-2"/>
    <property type="match status" value="1"/>
</dbReference>
<evidence type="ECO:0000256" key="4">
    <source>
        <dbReference type="ARBA" id="ARBA00023157"/>
    </source>
</evidence>
<dbReference type="PROSITE" id="PS50026">
    <property type="entry name" value="EGF_3"/>
    <property type="match status" value="2"/>
</dbReference>
<name>A0A8S3ZNE8_9EUPU</name>
<keyword evidence="7" id="KW-0472">Membrane</keyword>
<feature type="transmembrane region" description="Helical" evidence="7">
    <location>
        <begin position="42"/>
        <end position="63"/>
    </location>
</feature>
<reference evidence="9" key="1">
    <citation type="submission" date="2021-04" db="EMBL/GenBank/DDBJ databases">
        <authorList>
            <consortium name="Molecular Ecology Group"/>
        </authorList>
    </citation>
    <scope>NUCLEOTIDE SEQUENCE</scope>
</reference>
<dbReference type="FunFam" id="2.10.25.10:FF:000109">
    <property type="entry name" value="Notch homolog 4, [Drosophila]"/>
    <property type="match status" value="1"/>
</dbReference>
<dbReference type="PANTHER" id="PTHR12916:SF4">
    <property type="entry name" value="UNINFLATABLE, ISOFORM C"/>
    <property type="match status" value="1"/>
</dbReference>
<keyword evidence="1 6" id="KW-0245">EGF-like domain</keyword>
<dbReference type="PROSITE" id="PS00010">
    <property type="entry name" value="ASX_HYDROXYL"/>
    <property type="match status" value="2"/>
</dbReference>
<dbReference type="PRINTS" id="PR00010">
    <property type="entry name" value="EGFBLOOD"/>
</dbReference>
<feature type="disulfide bond" evidence="6">
    <location>
        <begin position="96"/>
        <end position="105"/>
    </location>
</feature>
<keyword evidence="10" id="KW-1185">Reference proteome</keyword>
<evidence type="ECO:0000256" key="7">
    <source>
        <dbReference type="SAM" id="Phobius"/>
    </source>
</evidence>
<dbReference type="InterPro" id="IPR018097">
    <property type="entry name" value="EGF_Ca-bd_CS"/>
</dbReference>
<evidence type="ECO:0000256" key="6">
    <source>
        <dbReference type="PROSITE-ProRule" id="PRU00076"/>
    </source>
</evidence>
<dbReference type="PROSITE" id="PS01187">
    <property type="entry name" value="EGF_CA"/>
    <property type="match status" value="1"/>
</dbReference>
<organism evidence="9 10">
    <name type="scientific">Candidula unifasciata</name>
    <dbReference type="NCBI Taxonomy" id="100452"/>
    <lineage>
        <taxon>Eukaryota</taxon>
        <taxon>Metazoa</taxon>
        <taxon>Spiralia</taxon>
        <taxon>Lophotrochozoa</taxon>
        <taxon>Mollusca</taxon>
        <taxon>Gastropoda</taxon>
        <taxon>Heterobranchia</taxon>
        <taxon>Euthyneura</taxon>
        <taxon>Panpulmonata</taxon>
        <taxon>Eupulmonata</taxon>
        <taxon>Stylommatophora</taxon>
        <taxon>Helicina</taxon>
        <taxon>Helicoidea</taxon>
        <taxon>Geomitridae</taxon>
        <taxon>Candidula</taxon>
    </lineage>
</organism>
<feature type="domain" description="EGF-like" evidence="8">
    <location>
        <begin position="70"/>
        <end position="106"/>
    </location>
</feature>
<evidence type="ECO:0000313" key="10">
    <source>
        <dbReference type="Proteomes" id="UP000678393"/>
    </source>
</evidence>
<dbReference type="EMBL" id="CAJHNH020004497">
    <property type="protein sequence ID" value="CAG5131144.1"/>
    <property type="molecule type" value="Genomic_DNA"/>
</dbReference>
<evidence type="ECO:0000256" key="2">
    <source>
        <dbReference type="ARBA" id="ARBA00022729"/>
    </source>
</evidence>
<gene>
    <name evidence="9" type="ORF">CUNI_LOCUS16702</name>
</gene>
<dbReference type="SUPFAM" id="SSF57196">
    <property type="entry name" value="EGF/Laminin"/>
    <property type="match status" value="2"/>
</dbReference>
<dbReference type="Proteomes" id="UP000678393">
    <property type="component" value="Unassembled WGS sequence"/>
</dbReference>
<evidence type="ECO:0000256" key="5">
    <source>
        <dbReference type="ARBA" id="ARBA00023180"/>
    </source>
</evidence>
<evidence type="ECO:0000256" key="1">
    <source>
        <dbReference type="ARBA" id="ARBA00022536"/>
    </source>
</evidence>
<evidence type="ECO:0000313" key="9">
    <source>
        <dbReference type="EMBL" id="CAG5131144.1"/>
    </source>
</evidence>
<dbReference type="InterPro" id="IPR001881">
    <property type="entry name" value="EGF-like_Ca-bd_dom"/>
</dbReference>